<reference evidence="3 4" key="1">
    <citation type="submission" date="2016-10" db="EMBL/GenBank/DDBJ databases">
        <authorList>
            <person name="Varghese N."/>
            <person name="Submissions S."/>
        </authorList>
    </citation>
    <scope>NUCLEOTIDE SEQUENCE [LARGE SCALE GENOMIC DNA]</scope>
    <source>
        <strain evidence="3 4">DSM 1361</strain>
    </source>
</reference>
<dbReference type="Pfam" id="PF01610">
    <property type="entry name" value="DDE_Tnp_ISL3"/>
    <property type="match status" value="1"/>
</dbReference>
<sequence>MIVIMVLGSVRPEEARRHQDKAREFKKQVKTVKDKEVLRELKQNIRDESQRYTRLKRARWSVLTDSRNLSEAGEEFLNEILNTHNDLATCYTMKEEMNRLFELRDKEEACCVWMKWFMAAKEIGIPQLQKFAELKERRLRGLVAHATHPVSTGKSEGMNNKIKVAERIAYGYRDEDYFFTLIRYQSSLGFPTFIPLRAKKNGMP</sequence>
<name>A0A662ZKB3_9GAMM</name>
<dbReference type="InterPro" id="IPR002560">
    <property type="entry name" value="Transposase_DDE"/>
</dbReference>
<evidence type="ECO:0000259" key="2">
    <source>
        <dbReference type="Pfam" id="PF01610"/>
    </source>
</evidence>
<protein>
    <submittedName>
        <fullName evidence="3">Transposase</fullName>
    </submittedName>
</protein>
<keyword evidence="1" id="KW-0175">Coiled coil</keyword>
<dbReference type="Proteomes" id="UP000243745">
    <property type="component" value="Unassembled WGS sequence"/>
</dbReference>
<gene>
    <name evidence="3" type="ORF">SAMN02910344_01814</name>
</gene>
<dbReference type="PANTHER" id="PTHR33498:SF1">
    <property type="entry name" value="TRANSPOSASE FOR INSERTION SEQUENCE ELEMENT IS1557"/>
    <property type="match status" value="1"/>
</dbReference>
<feature type="domain" description="Transposase IS204/IS1001/IS1096/IS1165 DDE" evidence="2">
    <location>
        <begin position="36"/>
        <end position="181"/>
    </location>
</feature>
<dbReference type="AlphaFoldDB" id="A0A662ZKB3"/>
<evidence type="ECO:0000313" key="4">
    <source>
        <dbReference type="Proteomes" id="UP000243745"/>
    </source>
</evidence>
<dbReference type="RefSeq" id="WP_177178554.1">
    <property type="nucleotide sequence ID" value="NZ_FOXF01000041.1"/>
</dbReference>
<organism evidence="3 4">
    <name type="scientific">Ruminobacter amylophilus</name>
    <dbReference type="NCBI Taxonomy" id="867"/>
    <lineage>
        <taxon>Bacteria</taxon>
        <taxon>Pseudomonadati</taxon>
        <taxon>Pseudomonadota</taxon>
        <taxon>Gammaproteobacteria</taxon>
        <taxon>Aeromonadales</taxon>
        <taxon>Succinivibrionaceae</taxon>
        <taxon>Ruminobacter</taxon>
    </lineage>
</organism>
<keyword evidence="4" id="KW-1185">Reference proteome</keyword>
<dbReference type="EMBL" id="FOXF01000041">
    <property type="protein sequence ID" value="SFP59406.1"/>
    <property type="molecule type" value="Genomic_DNA"/>
</dbReference>
<evidence type="ECO:0000313" key="3">
    <source>
        <dbReference type="EMBL" id="SFP59406.1"/>
    </source>
</evidence>
<feature type="coiled-coil region" evidence="1">
    <location>
        <begin position="15"/>
        <end position="58"/>
    </location>
</feature>
<accession>A0A662ZKB3</accession>
<evidence type="ECO:0000256" key="1">
    <source>
        <dbReference type="SAM" id="Coils"/>
    </source>
</evidence>
<dbReference type="PANTHER" id="PTHR33498">
    <property type="entry name" value="TRANSPOSASE FOR INSERTION SEQUENCE ELEMENT IS1557"/>
    <property type="match status" value="1"/>
</dbReference>
<proteinExistence type="predicted"/>
<dbReference type="InterPro" id="IPR047951">
    <property type="entry name" value="Transpos_ISL3"/>
</dbReference>